<evidence type="ECO:0000256" key="7">
    <source>
        <dbReference type="ARBA" id="ARBA00022840"/>
    </source>
</evidence>
<dbReference type="Pfam" id="PF01909">
    <property type="entry name" value="NTP_transf_2"/>
    <property type="match status" value="1"/>
</dbReference>
<dbReference type="Gene3D" id="3.30.460.10">
    <property type="entry name" value="Beta Polymerase, domain 2"/>
    <property type="match status" value="1"/>
</dbReference>
<sequence length="86" mass="9589">MRLVKKLANINRIESVAVFASVARGEERADSDVDLLVRPNPEASLFDLAQFAEDMEELLGHPVDVVSRRGLDSVRDRNILSEALEL</sequence>
<evidence type="ECO:0000256" key="4">
    <source>
        <dbReference type="ARBA" id="ARBA00022695"/>
    </source>
</evidence>
<proteinExistence type="inferred from homology"/>
<evidence type="ECO:0000256" key="1">
    <source>
        <dbReference type="ARBA" id="ARBA00001946"/>
    </source>
</evidence>
<evidence type="ECO:0000313" key="12">
    <source>
        <dbReference type="Proteomes" id="UP000181917"/>
    </source>
</evidence>
<dbReference type="GO" id="GO:0016779">
    <property type="term" value="F:nucleotidyltransferase activity"/>
    <property type="evidence" value="ECO:0007669"/>
    <property type="project" value="UniProtKB-KW"/>
</dbReference>
<dbReference type="Proteomes" id="UP000181917">
    <property type="component" value="Unassembled WGS sequence"/>
</dbReference>
<keyword evidence="7" id="KW-0067">ATP-binding</keyword>
<dbReference type="STRING" id="37928.SAMN04489742_1551"/>
<keyword evidence="12" id="KW-1185">Reference proteome</keyword>
<keyword evidence="8" id="KW-0460">Magnesium</keyword>
<comment type="similarity">
    <text evidence="9">Belongs to the MntA antitoxin family.</text>
</comment>
<dbReference type="EMBL" id="FNKH01000002">
    <property type="protein sequence ID" value="SDQ54971.1"/>
    <property type="molecule type" value="Genomic_DNA"/>
</dbReference>
<evidence type="ECO:0000259" key="10">
    <source>
        <dbReference type="Pfam" id="PF01909"/>
    </source>
</evidence>
<gene>
    <name evidence="11" type="ORF">SAMN04489742_1551</name>
</gene>
<keyword evidence="4" id="KW-0548">Nucleotidyltransferase</keyword>
<dbReference type="CDD" id="cd05403">
    <property type="entry name" value="NT_KNTase_like"/>
    <property type="match status" value="1"/>
</dbReference>
<protein>
    <recommendedName>
        <fullName evidence="10">Polymerase nucleotidyl transferase domain-containing protein</fullName>
    </recommendedName>
</protein>
<evidence type="ECO:0000256" key="5">
    <source>
        <dbReference type="ARBA" id="ARBA00022723"/>
    </source>
</evidence>
<keyword evidence="3" id="KW-0808">Transferase</keyword>
<dbReference type="PANTHER" id="PTHR33571:SF12">
    <property type="entry name" value="BSL3053 PROTEIN"/>
    <property type="match status" value="1"/>
</dbReference>
<evidence type="ECO:0000256" key="6">
    <source>
        <dbReference type="ARBA" id="ARBA00022741"/>
    </source>
</evidence>
<evidence type="ECO:0000313" key="11">
    <source>
        <dbReference type="EMBL" id="SDQ54971.1"/>
    </source>
</evidence>
<evidence type="ECO:0000256" key="9">
    <source>
        <dbReference type="ARBA" id="ARBA00038276"/>
    </source>
</evidence>
<organism evidence="11 12">
    <name type="scientific">Crystallibacter crystallopoietes</name>
    <dbReference type="NCBI Taxonomy" id="37928"/>
    <lineage>
        <taxon>Bacteria</taxon>
        <taxon>Bacillati</taxon>
        <taxon>Actinomycetota</taxon>
        <taxon>Actinomycetes</taxon>
        <taxon>Micrococcales</taxon>
        <taxon>Micrococcaceae</taxon>
        <taxon>Crystallibacter</taxon>
    </lineage>
</organism>
<dbReference type="SUPFAM" id="SSF81301">
    <property type="entry name" value="Nucleotidyltransferase"/>
    <property type="match status" value="1"/>
</dbReference>
<comment type="cofactor">
    <cofactor evidence="1">
        <name>Mg(2+)</name>
        <dbReference type="ChEBI" id="CHEBI:18420"/>
    </cofactor>
</comment>
<dbReference type="InterPro" id="IPR043519">
    <property type="entry name" value="NT_sf"/>
</dbReference>
<dbReference type="InterPro" id="IPR052038">
    <property type="entry name" value="Type-VII_TA_antitoxin"/>
</dbReference>
<evidence type="ECO:0000256" key="2">
    <source>
        <dbReference type="ARBA" id="ARBA00022649"/>
    </source>
</evidence>
<keyword evidence="6" id="KW-0547">Nucleotide-binding</keyword>
<accession>A0A1H1BSU5</accession>
<dbReference type="GO" id="GO:0046872">
    <property type="term" value="F:metal ion binding"/>
    <property type="evidence" value="ECO:0007669"/>
    <property type="project" value="UniProtKB-KW"/>
</dbReference>
<feature type="domain" description="Polymerase nucleotidyl transferase" evidence="10">
    <location>
        <begin position="2"/>
        <end position="81"/>
    </location>
</feature>
<name>A0A1H1BSU5_9MICC</name>
<evidence type="ECO:0000256" key="8">
    <source>
        <dbReference type="ARBA" id="ARBA00022842"/>
    </source>
</evidence>
<dbReference type="OrthoDB" id="9803128at2"/>
<reference evidence="11 12" key="1">
    <citation type="submission" date="2016-10" db="EMBL/GenBank/DDBJ databases">
        <authorList>
            <person name="de Groot N.N."/>
        </authorList>
    </citation>
    <scope>NUCLEOTIDE SEQUENCE [LARGE SCALE GENOMIC DNA]</scope>
    <source>
        <strain evidence="11 12">DSM 20117</strain>
    </source>
</reference>
<dbReference type="AlphaFoldDB" id="A0A1H1BSU5"/>
<dbReference type="InterPro" id="IPR002934">
    <property type="entry name" value="Polymerase_NTP_transf_dom"/>
</dbReference>
<dbReference type="GO" id="GO:0005524">
    <property type="term" value="F:ATP binding"/>
    <property type="evidence" value="ECO:0007669"/>
    <property type="project" value="UniProtKB-KW"/>
</dbReference>
<dbReference type="KEGG" id="acry:AC20117_09605"/>
<dbReference type="PANTHER" id="PTHR33571">
    <property type="entry name" value="SSL8005 PROTEIN"/>
    <property type="match status" value="1"/>
</dbReference>
<keyword evidence="5" id="KW-0479">Metal-binding</keyword>
<keyword evidence="2" id="KW-1277">Toxin-antitoxin system</keyword>
<evidence type="ECO:0000256" key="3">
    <source>
        <dbReference type="ARBA" id="ARBA00022679"/>
    </source>
</evidence>